<feature type="compositionally biased region" description="Low complexity" evidence="1">
    <location>
        <begin position="154"/>
        <end position="163"/>
    </location>
</feature>
<feature type="region of interest" description="Disordered" evidence="1">
    <location>
        <begin position="726"/>
        <end position="752"/>
    </location>
</feature>
<gene>
    <name evidence="2" type="ORF">AAF712_002531</name>
</gene>
<evidence type="ECO:0000313" key="2">
    <source>
        <dbReference type="EMBL" id="KAL0070343.1"/>
    </source>
</evidence>
<feature type="compositionally biased region" description="Polar residues" evidence="1">
    <location>
        <begin position="529"/>
        <end position="547"/>
    </location>
</feature>
<protein>
    <submittedName>
        <fullName evidence="2">Uncharacterized protein</fullName>
    </submittedName>
</protein>
<dbReference type="Proteomes" id="UP001437256">
    <property type="component" value="Unassembled WGS sequence"/>
</dbReference>
<dbReference type="EMBL" id="JBBXMP010000007">
    <property type="protein sequence ID" value="KAL0070343.1"/>
    <property type="molecule type" value="Genomic_DNA"/>
</dbReference>
<evidence type="ECO:0000256" key="1">
    <source>
        <dbReference type="SAM" id="MobiDB-lite"/>
    </source>
</evidence>
<feature type="region of interest" description="Disordered" evidence="1">
    <location>
        <begin position="154"/>
        <end position="192"/>
    </location>
</feature>
<feature type="compositionally biased region" description="Polar residues" evidence="1">
    <location>
        <begin position="568"/>
        <end position="582"/>
    </location>
</feature>
<feature type="compositionally biased region" description="Basic residues" evidence="1">
    <location>
        <begin position="462"/>
        <end position="477"/>
    </location>
</feature>
<feature type="compositionally biased region" description="Polar residues" evidence="1">
    <location>
        <begin position="164"/>
        <end position="176"/>
    </location>
</feature>
<feature type="region of interest" description="Disordered" evidence="1">
    <location>
        <begin position="462"/>
        <end position="585"/>
    </location>
</feature>
<comment type="caution">
    <text evidence="2">The sequence shown here is derived from an EMBL/GenBank/DDBJ whole genome shotgun (WGS) entry which is preliminary data.</text>
</comment>
<feature type="compositionally biased region" description="Polar residues" evidence="1">
    <location>
        <begin position="741"/>
        <end position="751"/>
    </location>
</feature>
<feature type="compositionally biased region" description="Low complexity" evidence="1">
    <location>
        <begin position="491"/>
        <end position="528"/>
    </location>
</feature>
<reference evidence="2 3" key="1">
    <citation type="submission" date="2024-05" db="EMBL/GenBank/DDBJ databases">
        <title>A draft genome resource for the thread blight pathogen Marasmius tenuissimus strain MS-2.</title>
        <authorList>
            <person name="Yulfo-Soto G.E."/>
            <person name="Baruah I.K."/>
            <person name="Amoako-Attah I."/>
            <person name="Bukari Y."/>
            <person name="Meinhardt L.W."/>
            <person name="Bailey B.A."/>
            <person name="Cohen S.P."/>
        </authorList>
    </citation>
    <scope>NUCLEOTIDE SEQUENCE [LARGE SCALE GENOMIC DNA]</scope>
    <source>
        <strain evidence="2 3">MS-2</strain>
    </source>
</reference>
<feature type="region of interest" description="Disordered" evidence="1">
    <location>
        <begin position="130"/>
        <end position="149"/>
    </location>
</feature>
<organism evidence="2 3">
    <name type="scientific">Marasmius tenuissimus</name>
    <dbReference type="NCBI Taxonomy" id="585030"/>
    <lineage>
        <taxon>Eukaryota</taxon>
        <taxon>Fungi</taxon>
        <taxon>Dikarya</taxon>
        <taxon>Basidiomycota</taxon>
        <taxon>Agaricomycotina</taxon>
        <taxon>Agaricomycetes</taxon>
        <taxon>Agaricomycetidae</taxon>
        <taxon>Agaricales</taxon>
        <taxon>Marasmiineae</taxon>
        <taxon>Marasmiaceae</taxon>
        <taxon>Marasmius</taxon>
    </lineage>
</organism>
<proteinExistence type="predicted"/>
<name>A0ABR3A9S8_9AGAR</name>
<evidence type="ECO:0000313" key="3">
    <source>
        <dbReference type="Proteomes" id="UP001437256"/>
    </source>
</evidence>
<sequence length="764" mass="84624">MSRRATPSSSTRTSPALLASPYIADHIVCPCESCPANTVLPFVRAKRGQTPNKDREFAACDIIHDDGQKCPIFRWKWPNRAEDPALNPFVDPLLPPDCHAGTFSQLSPVDEMEETMLATAIAASLQDQNHVPSPSIHYPPSSFQATSSTSSLFTSQQSSSFTTRPLQTARNSNVGQSSRANSAPLSPPLPSTQSVKTRLICSEPGCIQSGNTKCVRRTCKSHCLRKGGCRQHPGAVIPSSSLPPLYTQATIPASNPPLPIINPTLSPLNDSQETHPHLDTNNRAPKFFTPIIDSHQQSAVQQARDKHRESALASKAARNTLRSSLMVCVWTSEDDKPDLAQTQVSGCLSGEALTISQALLDSVQVCDHKFEYYRPQVRTWITGDVPLVLETSRMLRIDGTVALFLRTVGVKECKGLEDFLQMSKGPGQNIATLRLLNPPPIGQRRKELKDQLVQDEIAHATYRHNSHKHHSRSRHHAPSSSSRIPTCHSVSPAQSPTHPSSQSSQSSQLSQSPSRHSQSPLQHPHSPSRTFRSSAHNSQSLSRHSSVPSPQLSKTPPPPLAQKRNKISPLSNRFTASPSPDDSTIIFPSDRRDAWLASATQKGYTVVTKWPSQYFSRDIIDFYRDVGDIDDPNKSVKATFGLHFPLVSSYPRALVYSHYYRWKDAPQELLDRLYIAGPSDDARWTRLMKVVPDRYQALRCTRKRIKRDLDREDRLALAAAAAADKKQEKKGRGGRKLQLDVSDTSNSSLGSDDSIVREVRRLRK</sequence>
<accession>A0ABR3A9S8</accession>
<keyword evidence="3" id="KW-1185">Reference proteome</keyword>